<dbReference type="GO" id="GO:0140359">
    <property type="term" value="F:ABC-type transporter activity"/>
    <property type="evidence" value="ECO:0007669"/>
    <property type="project" value="InterPro"/>
</dbReference>
<keyword evidence="3 8" id="KW-0812">Transmembrane</keyword>
<evidence type="ECO:0000256" key="6">
    <source>
        <dbReference type="ARBA" id="ARBA00022989"/>
    </source>
</evidence>
<organism evidence="10 11">
    <name type="scientific">Musa troglodytarum</name>
    <name type="common">fe'i banana</name>
    <dbReference type="NCBI Taxonomy" id="320322"/>
    <lineage>
        <taxon>Eukaryota</taxon>
        <taxon>Viridiplantae</taxon>
        <taxon>Streptophyta</taxon>
        <taxon>Embryophyta</taxon>
        <taxon>Tracheophyta</taxon>
        <taxon>Spermatophyta</taxon>
        <taxon>Magnoliopsida</taxon>
        <taxon>Liliopsida</taxon>
        <taxon>Zingiberales</taxon>
        <taxon>Musaceae</taxon>
        <taxon>Musa</taxon>
    </lineage>
</organism>
<dbReference type="GO" id="GO:0005524">
    <property type="term" value="F:ATP binding"/>
    <property type="evidence" value="ECO:0007669"/>
    <property type="project" value="UniProtKB-KW"/>
</dbReference>
<evidence type="ECO:0000256" key="3">
    <source>
        <dbReference type="ARBA" id="ARBA00022692"/>
    </source>
</evidence>
<dbReference type="Pfam" id="PF00664">
    <property type="entry name" value="ABC_membrane"/>
    <property type="match status" value="1"/>
</dbReference>
<keyword evidence="7 8" id="KW-0472">Membrane</keyword>
<comment type="subcellular location">
    <subcellularLocation>
        <location evidence="1">Membrane</location>
        <topology evidence="1">Multi-pass membrane protein</topology>
    </subcellularLocation>
</comment>
<feature type="transmembrane region" description="Helical" evidence="8">
    <location>
        <begin position="537"/>
        <end position="559"/>
    </location>
</feature>
<accession>A0A9E7K3Z1</accession>
<dbReference type="InterPro" id="IPR027417">
    <property type="entry name" value="P-loop_NTPase"/>
</dbReference>
<dbReference type="PROSITE" id="PS50929">
    <property type="entry name" value="ABC_TM1F"/>
    <property type="match status" value="1"/>
</dbReference>
<dbReference type="OrthoDB" id="6500128at2759"/>
<dbReference type="SUPFAM" id="SSF52540">
    <property type="entry name" value="P-loop containing nucleoside triphosphate hydrolases"/>
    <property type="match status" value="1"/>
</dbReference>
<dbReference type="AlphaFoldDB" id="A0A9E7K3Z1"/>
<evidence type="ECO:0000256" key="2">
    <source>
        <dbReference type="ARBA" id="ARBA00022448"/>
    </source>
</evidence>
<dbReference type="InterPro" id="IPR044746">
    <property type="entry name" value="ABCC_6TM_D1"/>
</dbReference>
<feature type="domain" description="ABC transmembrane type-1" evidence="9">
    <location>
        <begin position="316"/>
        <end position="592"/>
    </location>
</feature>
<dbReference type="Gene3D" id="3.40.50.300">
    <property type="entry name" value="P-loop containing nucleotide triphosphate hydrolases"/>
    <property type="match status" value="1"/>
</dbReference>
<dbReference type="FunFam" id="1.20.1560.10:FF:000003">
    <property type="entry name" value="ABC transporter C family member 10"/>
    <property type="match status" value="1"/>
</dbReference>
<proteinExistence type="predicted"/>
<protein>
    <submittedName>
        <fullName evidence="10">ABC transporter transmembrane region</fullName>
    </submittedName>
</protein>
<dbReference type="Gene3D" id="1.20.1560.10">
    <property type="entry name" value="ABC transporter type 1, transmembrane domain"/>
    <property type="match status" value="1"/>
</dbReference>
<keyword evidence="11" id="KW-1185">Reference proteome</keyword>
<feature type="transmembrane region" description="Helical" evidence="8">
    <location>
        <begin position="423"/>
        <end position="444"/>
    </location>
</feature>
<dbReference type="CDD" id="cd18579">
    <property type="entry name" value="ABC_6TM_ABCC_D1"/>
    <property type="match status" value="1"/>
</dbReference>
<keyword evidence="2" id="KW-0813">Transport</keyword>
<dbReference type="SUPFAM" id="SSF90123">
    <property type="entry name" value="ABC transporter transmembrane region"/>
    <property type="match status" value="1"/>
</dbReference>
<dbReference type="Proteomes" id="UP001055439">
    <property type="component" value="Chromosome 5"/>
</dbReference>
<evidence type="ECO:0000256" key="8">
    <source>
        <dbReference type="SAM" id="Phobius"/>
    </source>
</evidence>
<keyword evidence="4" id="KW-0547">Nucleotide-binding</keyword>
<evidence type="ECO:0000313" key="11">
    <source>
        <dbReference type="Proteomes" id="UP001055439"/>
    </source>
</evidence>
<evidence type="ECO:0000256" key="7">
    <source>
        <dbReference type="ARBA" id="ARBA00023136"/>
    </source>
</evidence>
<dbReference type="InterPro" id="IPR036640">
    <property type="entry name" value="ABC1_TM_sf"/>
</dbReference>
<dbReference type="PANTHER" id="PTHR24223:SF165">
    <property type="entry name" value="ABC TRANSPORTER C FAMILY MEMBER 15-RELATED"/>
    <property type="match status" value="1"/>
</dbReference>
<feature type="transmembrane region" description="Helical" evidence="8">
    <location>
        <begin position="450"/>
        <end position="469"/>
    </location>
</feature>
<dbReference type="InterPro" id="IPR003439">
    <property type="entry name" value="ABC_transporter-like_ATP-bd"/>
</dbReference>
<dbReference type="EMBL" id="CP097507">
    <property type="protein sequence ID" value="URE02465.1"/>
    <property type="molecule type" value="Genomic_DNA"/>
</dbReference>
<name>A0A9E7K3Z1_9LILI</name>
<dbReference type="InterPro" id="IPR011527">
    <property type="entry name" value="ABC1_TM_dom"/>
</dbReference>
<dbReference type="InterPro" id="IPR050173">
    <property type="entry name" value="ABC_transporter_C-like"/>
</dbReference>
<sequence length="721" mass="81285">MATTSVPWARPSAFGLVAPPPLRVSRRPGAPVRAFRRSDLDGFARRVASSEALRDAWRSANNGIEQVVFEARRAAKRLDRRYDLFRRFDSAARAASNWARKIDQELGIGRRWRSFSVDFSRNWPRYRRELNDFLQTPLGRGLATIFFLWFALSGWLFRFFILATWVLPFVAPLLIETLANNFAIQKGLQTLLMNAQVRGTTGISSDSGSLREPLLQVQTSKAKHVESQRSSMYGSANLLQLMTFSWLNPLFAMGRRKPLEQNEIPDVDKNSSAEFVSHSFDSCLNNVKERYGLRTSSIYRAIFAFIRKKAAINASFAVVAAGASYVGPSLIVNFVKFLGEERQHGLRSGYVLALTFLGAKVVESVCQRQWNFGAQQLAMCVRSALISHLYKKGLELSSESRQSHTSGEIINYISVDIQRITDLMWHLNIIWMLPVQISLAIYVLHKNLGVGSFAGLAATTVVMACNIPITRAQKRFQSRIMKAKDERMKATAEVLRNMKILKLQAWDIQYLHKLEALRNTEYNWLWTYERVQLISSFIFWGAPMFISAATFGTCILIGIPLTTGRVLSALATFRMLQDPIFTIPDLLSVLAQGKVSADRIAKYLQEDEMKSDVVEIVPRTETEIDVEIDHGIFCWNKDSIYPTLENIQLKVHRGMKVAICGTVGSGKSSLLSCILGELQKLEGKVKISGSKAYVSQSPWIISGNVMFIFGNLLSEKRMKDS</sequence>
<evidence type="ECO:0000256" key="1">
    <source>
        <dbReference type="ARBA" id="ARBA00004141"/>
    </source>
</evidence>
<evidence type="ECO:0000256" key="4">
    <source>
        <dbReference type="ARBA" id="ARBA00022741"/>
    </source>
</evidence>
<reference evidence="10" key="1">
    <citation type="submission" date="2022-05" db="EMBL/GenBank/DDBJ databases">
        <title>The Musa troglodytarum L. genome provides insights into the mechanism of non-climacteric behaviour and enrichment of carotenoids.</title>
        <authorList>
            <person name="Wang J."/>
        </authorList>
    </citation>
    <scope>NUCLEOTIDE SEQUENCE</scope>
    <source>
        <tissue evidence="10">Leaf</tissue>
    </source>
</reference>
<evidence type="ECO:0000313" key="10">
    <source>
        <dbReference type="EMBL" id="URE02465.1"/>
    </source>
</evidence>
<dbReference type="Pfam" id="PF00005">
    <property type="entry name" value="ABC_tran"/>
    <property type="match status" value="1"/>
</dbReference>
<gene>
    <name evidence="10" type="ORF">MUK42_03046</name>
</gene>
<dbReference type="PANTHER" id="PTHR24223">
    <property type="entry name" value="ATP-BINDING CASSETTE SUB-FAMILY C"/>
    <property type="match status" value="1"/>
</dbReference>
<dbReference type="GO" id="GO:0016887">
    <property type="term" value="F:ATP hydrolysis activity"/>
    <property type="evidence" value="ECO:0007669"/>
    <property type="project" value="InterPro"/>
</dbReference>
<evidence type="ECO:0000256" key="5">
    <source>
        <dbReference type="ARBA" id="ARBA00022840"/>
    </source>
</evidence>
<feature type="transmembrane region" description="Helical" evidence="8">
    <location>
        <begin position="155"/>
        <end position="175"/>
    </location>
</feature>
<evidence type="ECO:0000259" key="9">
    <source>
        <dbReference type="PROSITE" id="PS50929"/>
    </source>
</evidence>
<keyword evidence="6 8" id="KW-1133">Transmembrane helix</keyword>
<dbReference type="GO" id="GO:0016020">
    <property type="term" value="C:membrane"/>
    <property type="evidence" value="ECO:0007669"/>
    <property type="project" value="UniProtKB-SubCell"/>
</dbReference>
<keyword evidence="5" id="KW-0067">ATP-binding</keyword>